<accession>A0A085VDL7</accession>
<feature type="transmembrane region" description="Helical" evidence="1">
    <location>
        <begin position="42"/>
        <end position="60"/>
    </location>
</feature>
<gene>
    <name evidence="2" type="ORF">IV01_19445</name>
</gene>
<feature type="transmembrane region" description="Helical" evidence="1">
    <location>
        <begin position="114"/>
        <end position="133"/>
    </location>
</feature>
<keyword evidence="3" id="KW-1185">Reference proteome</keyword>
<organism evidence="2 3">
    <name type="scientific">Pseudomonas syringae</name>
    <dbReference type="NCBI Taxonomy" id="317"/>
    <lineage>
        <taxon>Bacteria</taxon>
        <taxon>Pseudomonadati</taxon>
        <taxon>Pseudomonadota</taxon>
        <taxon>Gammaproteobacteria</taxon>
        <taxon>Pseudomonadales</taxon>
        <taxon>Pseudomonadaceae</taxon>
        <taxon>Pseudomonas</taxon>
    </lineage>
</organism>
<dbReference type="OrthoDB" id="6870218at2"/>
<evidence type="ECO:0000256" key="1">
    <source>
        <dbReference type="SAM" id="Phobius"/>
    </source>
</evidence>
<reference evidence="2 3" key="1">
    <citation type="submission" date="2014-07" db="EMBL/GenBank/DDBJ databases">
        <title>Draft Genome Sequences of Environmental Pseudomonas syringae strains.</title>
        <authorList>
            <person name="Baltrus D.A."/>
            <person name="Berge O."/>
            <person name="Morris C."/>
        </authorList>
    </citation>
    <scope>NUCLEOTIDE SEQUENCE [LARGE SCALE GENOMIC DNA]</scope>
    <source>
        <strain evidence="2 3">GAW0119</strain>
    </source>
</reference>
<feature type="transmembrane region" description="Helical" evidence="1">
    <location>
        <begin position="6"/>
        <end position="30"/>
    </location>
</feature>
<dbReference type="AlphaFoldDB" id="A0A085VDL7"/>
<keyword evidence="1" id="KW-0472">Membrane</keyword>
<dbReference type="EMBL" id="JPQU01000056">
    <property type="protein sequence ID" value="KFE53530.1"/>
    <property type="molecule type" value="Genomic_DNA"/>
</dbReference>
<proteinExistence type="predicted"/>
<feature type="transmembrane region" description="Helical" evidence="1">
    <location>
        <begin position="72"/>
        <end position="93"/>
    </location>
</feature>
<evidence type="ECO:0000313" key="3">
    <source>
        <dbReference type="Proteomes" id="UP000028631"/>
    </source>
</evidence>
<dbReference type="PATRIC" id="fig|317.175.peg.4055"/>
<feature type="transmembrane region" description="Helical" evidence="1">
    <location>
        <begin position="139"/>
        <end position="156"/>
    </location>
</feature>
<protein>
    <submittedName>
        <fullName evidence="2">Uncharacterized protein</fullName>
    </submittedName>
</protein>
<comment type="caution">
    <text evidence="2">The sequence shown here is derived from an EMBL/GenBank/DDBJ whole genome shotgun (WGS) entry which is preliminary data.</text>
</comment>
<dbReference type="RefSeq" id="WP_032630374.1">
    <property type="nucleotide sequence ID" value="NZ_JPQU01000056.1"/>
</dbReference>
<sequence length="186" mass="20724">MSNFPIVATVLSMILGLSVTRLLLGMLTVFRIRRTAAPDWVALVWAAMLFATQLEFWWAVNALPDIKATFTFPEFLLLVLLALSLFVSAALLLPSRNEDEQSGLRVYFEQDGRYALLPLSSYFLLGFIVNMTFFHASPVALWGALDLLMIVLPVCAFKAKSRQSYTRITLAFVPLIAIDMAISLAS</sequence>
<keyword evidence="1" id="KW-1133">Transmembrane helix</keyword>
<dbReference type="Proteomes" id="UP000028631">
    <property type="component" value="Unassembled WGS sequence"/>
</dbReference>
<name>A0A085VDL7_PSESX</name>
<keyword evidence="1" id="KW-0812">Transmembrane</keyword>
<evidence type="ECO:0000313" key="2">
    <source>
        <dbReference type="EMBL" id="KFE53530.1"/>
    </source>
</evidence>